<dbReference type="EMBL" id="CP005934">
    <property type="protein sequence ID" value="AGN26736.1"/>
    <property type="molecule type" value="Genomic_DNA"/>
</dbReference>
<evidence type="ECO:0000313" key="2">
    <source>
        <dbReference type="Proteomes" id="UP000014070"/>
    </source>
</evidence>
<proteinExistence type="predicted"/>
<dbReference type="GO" id="GO:0006355">
    <property type="term" value="P:regulation of DNA-templated transcription"/>
    <property type="evidence" value="ECO:0007669"/>
    <property type="project" value="InterPro"/>
</dbReference>
<accession>R9TAP2</accession>
<reference evidence="1 2" key="1">
    <citation type="journal article" date="2013" name="Genome Announc.">
        <title>Genome sequence of 'Candidatus Methanomassiliicoccus intestinalis' Issoire-Mx1, a third thermoplasmatales-related methanogenic archaeon from human feces.</title>
        <authorList>
            <person name="Borrel G."/>
            <person name="Harris H.M."/>
            <person name="Parisot N."/>
            <person name="Gaci N."/>
            <person name="Tottey W."/>
            <person name="Mihajlovski A."/>
            <person name="Deane J."/>
            <person name="Gribaldo S."/>
            <person name="Bardot O."/>
            <person name="Peyretaillade E."/>
            <person name="Peyret P."/>
            <person name="O'Toole P.W."/>
            <person name="Brugere J.F."/>
        </authorList>
    </citation>
    <scope>NUCLEOTIDE SEQUENCE [LARGE SCALE GENOMIC DNA]</scope>
    <source>
        <strain evidence="1 2">Issoire-Mx1</strain>
    </source>
</reference>
<keyword evidence="2" id="KW-1185">Reference proteome</keyword>
<dbReference type="KEGG" id="mer:MMINT_14180"/>
<evidence type="ECO:0000313" key="1">
    <source>
        <dbReference type="EMBL" id="AGN26736.1"/>
    </source>
</evidence>
<gene>
    <name evidence="1" type="ORF">MMINT_14180</name>
</gene>
<dbReference type="RefSeq" id="WP_020449261.1">
    <property type="nucleotide sequence ID" value="NC_021353.1"/>
</dbReference>
<protein>
    <recommendedName>
        <fullName evidence="3">Ribbon-helix-helix protein CopG domain-containing protein</fullName>
    </recommendedName>
</protein>
<dbReference type="InterPro" id="IPR010985">
    <property type="entry name" value="Ribbon_hlx_hlx"/>
</dbReference>
<dbReference type="SUPFAM" id="SSF47598">
    <property type="entry name" value="Ribbon-helix-helix"/>
    <property type="match status" value="1"/>
</dbReference>
<dbReference type="OrthoDB" id="25654at2157"/>
<dbReference type="InParanoid" id="R9TAP2"/>
<sequence length="57" mass="6513">MSNTRQIKVTAPPAIVKVIDEEVENGRFTGRGDFVLYAIRYYIDNHKTPATKKESED</sequence>
<evidence type="ECO:0008006" key="3">
    <source>
        <dbReference type="Google" id="ProtNLM"/>
    </source>
</evidence>
<dbReference type="Proteomes" id="UP000014070">
    <property type="component" value="Chromosome"/>
</dbReference>
<dbReference type="HOGENOM" id="CLU_2985475_0_0_2"/>
<dbReference type="GeneID" id="55648172"/>
<dbReference type="AlphaFoldDB" id="R9TAP2"/>
<organism evidence="1 2">
    <name type="scientific">Methanomassiliicoccus intestinalis (strain Issoire-Mx1)</name>
    <dbReference type="NCBI Taxonomy" id="1295009"/>
    <lineage>
        <taxon>Archaea</taxon>
        <taxon>Methanobacteriati</taxon>
        <taxon>Thermoplasmatota</taxon>
        <taxon>Thermoplasmata</taxon>
        <taxon>Methanomassiliicoccales</taxon>
        <taxon>Methanomassiliicoccaceae</taxon>
        <taxon>Methanomassiliicoccus</taxon>
    </lineage>
</organism>
<name>R9TAP2_METII</name>
<dbReference type="CDD" id="cd22231">
    <property type="entry name" value="RHH_NikR_HicB-like"/>
    <property type="match status" value="1"/>
</dbReference>